<accession>A0ABV7U4F7</accession>
<name>A0ABV7U4F7_9RHOB</name>
<gene>
    <name evidence="1" type="ORF">ACFOM8_10335</name>
</gene>
<dbReference type="Pfam" id="PF10983">
    <property type="entry name" value="DUF2793"/>
    <property type="match status" value="1"/>
</dbReference>
<sequence length="236" mass="24001">MSNETMRLQLPLLQSAQAQKHVTVNEALMRLDGLTNAVLESVSTPTPPGAVIDGQCWAVPPGAGGAWAGQGGRIAVGANGGWIFVSPSRGMRAFVADRGAEAIFDGQSWFIGAATFGALGSGLAFGMAEGEVTVGAGATFNTGVSIPAGAMVIGAVARVTQALTGSLQTWRFGTADSNNRFGQGLGKGAGSWARGMLGTPMTYYSGANLLMTGEGGGFTGGKVKLAVHWLELRLPG</sequence>
<keyword evidence="2" id="KW-1185">Reference proteome</keyword>
<reference evidence="2" key="1">
    <citation type="journal article" date="2019" name="Int. J. Syst. Evol. Microbiol.">
        <title>The Global Catalogue of Microorganisms (GCM) 10K type strain sequencing project: providing services to taxonomists for standard genome sequencing and annotation.</title>
        <authorList>
            <consortium name="The Broad Institute Genomics Platform"/>
            <consortium name="The Broad Institute Genome Sequencing Center for Infectious Disease"/>
            <person name="Wu L."/>
            <person name="Ma J."/>
        </authorList>
    </citation>
    <scope>NUCLEOTIDE SEQUENCE [LARGE SCALE GENOMIC DNA]</scope>
    <source>
        <strain evidence="2">KCTC 42473</strain>
    </source>
</reference>
<evidence type="ECO:0000313" key="2">
    <source>
        <dbReference type="Proteomes" id="UP001595539"/>
    </source>
</evidence>
<dbReference type="EMBL" id="JBHRXY010000006">
    <property type="protein sequence ID" value="MFC3629840.1"/>
    <property type="molecule type" value="Genomic_DNA"/>
</dbReference>
<evidence type="ECO:0000313" key="1">
    <source>
        <dbReference type="EMBL" id="MFC3629840.1"/>
    </source>
</evidence>
<protein>
    <submittedName>
        <fullName evidence="1">DUF2793 domain-containing protein</fullName>
    </submittedName>
</protein>
<dbReference type="RefSeq" id="WP_377761272.1">
    <property type="nucleotide sequence ID" value="NZ_JBHRXY010000006.1"/>
</dbReference>
<comment type="caution">
    <text evidence="1">The sequence shown here is derived from an EMBL/GenBank/DDBJ whole genome shotgun (WGS) entry which is preliminary data.</text>
</comment>
<dbReference type="InterPro" id="IPR021251">
    <property type="entry name" value="DUF2793"/>
</dbReference>
<proteinExistence type="predicted"/>
<dbReference type="Proteomes" id="UP001595539">
    <property type="component" value="Unassembled WGS sequence"/>
</dbReference>
<organism evidence="1 2">
    <name type="scientific">Paracoccus angustae</name>
    <dbReference type="NCBI Taxonomy" id="1671480"/>
    <lineage>
        <taxon>Bacteria</taxon>
        <taxon>Pseudomonadati</taxon>
        <taxon>Pseudomonadota</taxon>
        <taxon>Alphaproteobacteria</taxon>
        <taxon>Rhodobacterales</taxon>
        <taxon>Paracoccaceae</taxon>
        <taxon>Paracoccus</taxon>
    </lineage>
</organism>